<evidence type="ECO:0000256" key="4">
    <source>
        <dbReference type="ARBA" id="ARBA00022827"/>
    </source>
</evidence>
<dbReference type="GO" id="GO:0050660">
    <property type="term" value="F:flavin adenine dinucleotide binding"/>
    <property type="evidence" value="ECO:0007669"/>
    <property type="project" value="InterPro"/>
</dbReference>
<dbReference type="Pfam" id="PF00441">
    <property type="entry name" value="Acyl-CoA_dh_1"/>
    <property type="match status" value="1"/>
</dbReference>
<dbReference type="InterPro" id="IPR009100">
    <property type="entry name" value="AcylCoA_DH/oxidase_NM_dom_sf"/>
</dbReference>
<evidence type="ECO:0000256" key="2">
    <source>
        <dbReference type="ARBA" id="ARBA00009347"/>
    </source>
</evidence>
<dbReference type="GO" id="GO:0003995">
    <property type="term" value="F:acyl-CoA dehydrogenase activity"/>
    <property type="evidence" value="ECO:0007669"/>
    <property type="project" value="TreeGrafter"/>
</dbReference>
<evidence type="ECO:0000313" key="9">
    <source>
        <dbReference type="Proteomes" id="UP000237752"/>
    </source>
</evidence>
<dbReference type="SUPFAM" id="SSF56645">
    <property type="entry name" value="Acyl-CoA dehydrogenase NM domain-like"/>
    <property type="match status" value="1"/>
</dbReference>
<gene>
    <name evidence="8" type="ORF">CLV47_10192</name>
</gene>
<evidence type="ECO:0000259" key="6">
    <source>
        <dbReference type="Pfam" id="PF00441"/>
    </source>
</evidence>
<dbReference type="EMBL" id="PVUE01000001">
    <property type="protein sequence ID" value="PRZ43968.1"/>
    <property type="molecule type" value="Genomic_DNA"/>
</dbReference>
<dbReference type="Pfam" id="PF02771">
    <property type="entry name" value="Acyl-CoA_dh_N"/>
    <property type="match status" value="1"/>
</dbReference>
<evidence type="ECO:0000256" key="5">
    <source>
        <dbReference type="ARBA" id="ARBA00023002"/>
    </source>
</evidence>
<evidence type="ECO:0000259" key="7">
    <source>
        <dbReference type="Pfam" id="PF02771"/>
    </source>
</evidence>
<dbReference type="InterPro" id="IPR036250">
    <property type="entry name" value="AcylCo_DH-like_C"/>
</dbReference>
<dbReference type="AlphaFoldDB" id="A0A2T1A6L1"/>
<dbReference type="PANTHER" id="PTHR43884">
    <property type="entry name" value="ACYL-COA DEHYDROGENASE"/>
    <property type="match status" value="1"/>
</dbReference>
<evidence type="ECO:0000256" key="1">
    <source>
        <dbReference type="ARBA" id="ARBA00001974"/>
    </source>
</evidence>
<protein>
    <submittedName>
        <fullName evidence="8">Alkylation response protein AidB-like acyl-CoA dehydrogenase</fullName>
    </submittedName>
</protein>
<keyword evidence="4" id="KW-0274">FAD</keyword>
<dbReference type="Gene3D" id="1.10.540.10">
    <property type="entry name" value="Acyl-CoA dehydrogenase/oxidase, N-terminal domain"/>
    <property type="match status" value="1"/>
</dbReference>
<organism evidence="8 9">
    <name type="scientific">Antricoccus suffuscus</name>
    <dbReference type="NCBI Taxonomy" id="1629062"/>
    <lineage>
        <taxon>Bacteria</taxon>
        <taxon>Bacillati</taxon>
        <taxon>Actinomycetota</taxon>
        <taxon>Actinomycetes</taxon>
        <taxon>Geodermatophilales</taxon>
        <taxon>Antricoccaceae</taxon>
        <taxon>Antricoccus</taxon>
    </lineage>
</organism>
<feature type="domain" description="Acyl-CoA dehydrogenase/oxidase N-terminal" evidence="7">
    <location>
        <begin position="6"/>
        <end position="91"/>
    </location>
</feature>
<dbReference type="InterPro" id="IPR009075">
    <property type="entry name" value="AcylCo_DH/oxidase_C"/>
</dbReference>
<accession>A0A2T1A6L1</accession>
<reference evidence="8 9" key="1">
    <citation type="submission" date="2018-03" db="EMBL/GenBank/DDBJ databases">
        <title>Genomic Encyclopedia of Archaeal and Bacterial Type Strains, Phase II (KMG-II): from individual species to whole genera.</title>
        <authorList>
            <person name="Goeker M."/>
        </authorList>
    </citation>
    <scope>NUCLEOTIDE SEQUENCE [LARGE SCALE GENOMIC DNA]</scope>
    <source>
        <strain evidence="8 9">DSM 100065</strain>
    </source>
</reference>
<dbReference type="OrthoDB" id="8677713at2"/>
<comment type="caution">
    <text evidence="8">The sequence shown here is derived from an EMBL/GenBank/DDBJ whole genome shotgun (WGS) entry which is preliminary data.</text>
</comment>
<dbReference type="InterPro" id="IPR013786">
    <property type="entry name" value="AcylCoA_DH/ox_N"/>
</dbReference>
<dbReference type="InterPro" id="IPR037069">
    <property type="entry name" value="AcylCoA_DH/ox_N_sf"/>
</dbReference>
<dbReference type="Proteomes" id="UP000237752">
    <property type="component" value="Unassembled WGS sequence"/>
</dbReference>
<evidence type="ECO:0000256" key="3">
    <source>
        <dbReference type="ARBA" id="ARBA00022630"/>
    </source>
</evidence>
<name>A0A2T1A6L1_9ACTN</name>
<keyword evidence="3" id="KW-0285">Flavoprotein</keyword>
<dbReference type="Gene3D" id="1.20.140.10">
    <property type="entry name" value="Butyryl-CoA Dehydrogenase, subunit A, domain 3"/>
    <property type="match status" value="1"/>
</dbReference>
<dbReference type="SUPFAM" id="SSF47203">
    <property type="entry name" value="Acyl-CoA dehydrogenase C-terminal domain-like"/>
    <property type="match status" value="1"/>
</dbReference>
<keyword evidence="9" id="KW-1185">Reference proteome</keyword>
<comment type="similarity">
    <text evidence="2">Belongs to the acyl-CoA dehydrogenase family.</text>
</comment>
<feature type="domain" description="Acyl-CoA dehydrogenase/oxidase C-terminal" evidence="6">
    <location>
        <begin position="226"/>
        <end position="346"/>
    </location>
</feature>
<sequence>MSLSFTEDQTAFRTSVRGVLARLASASGTRDFIEGRAPSTVQSWQRIDEALGLSALPIPEEYGGQGASWSEVGIVFEELGRTLFPTPYLSAMTATRLLTMCRTPAAEARLAAIAESTARPLVTFSGNQRTRFDATDTDPQVEVRVSGKSGLTPHHGDADAVIIEATLNERAVLVWIPVSEVQVEVVPTVDLTRPMCTVTANSAAGTILTETDVDAIVTDARAFIAMAVALESVGGADVCLTMTADYARDRVQFGSAIGSFQGVKHRLADLLRAYEPAKSAAYAALDAAGVPASREFEQVSSIAKLVADQMYAGVSIDSIQLHGAIGFTWEFDVHLHYKRAVANRALGASARDHRRAVKSMIEALLPARSDCEVSA</sequence>
<proteinExistence type="inferred from homology"/>
<keyword evidence="5" id="KW-0560">Oxidoreductase</keyword>
<evidence type="ECO:0000313" key="8">
    <source>
        <dbReference type="EMBL" id="PRZ43968.1"/>
    </source>
</evidence>
<dbReference type="PANTHER" id="PTHR43884:SF20">
    <property type="entry name" value="ACYL-COA DEHYDROGENASE FADE28"/>
    <property type="match status" value="1"/>
</dbReference>
<comment type="cofactor">
    <cofactor evidence="1">
        <name>FAD</name>
        <dbReference type="ChEBI" id="CHEBI:57692"/>
    </cofactor>
</comment>
<dbReference type="RefSeq" id="WP_106347032.1">
    <property type="nucleotide sequence ID" value="NZ_PVUE01000001.1"/>
</dbReference>